<reference evidence="2" key="1">
    <citation type="submission" date="2020-11" db="EMBL/GenBank/DDBJ databases">
        <authorList>
            <consortium name="DOE Joint Genome Institute"/>
            <person name="Ahrendt S."/>
            <person name="Riley R."/>
            <person name="Andreopoulos W."/>
            <person name="Labutti K."/>
            <person name="Pangilinan J."/>
            <person name="Ruiz-Duenas F.J."/>
            <person name="Barrasa J.M."/>
            <person name="Sanchez-Garcia M."/>
            <person name="Camarero S."/>
            <person name="Miyauchi S."/>
            <person name="Serrano A."/>
            <person name="Linde D."/>
            <person name="Babiker R."/>
            <person name="Drula E."/>
            <person name="Ayuso-Fernandez I."/>
            <person name="Pacheco R."/>
            <person name="Padilla G."/>
            <person name="Ferreira P."/>
            <person name="Barriuso J."/>
            <person name="Kellner H."/>
            <person name="Castanera R."/>
            <person name="Alfaro M."/>
            <person name="Ramirez L."/>
            <person name="Pisabarro A.G."/>
            <person name="Kuo A."/>
            <person name="Tritt A."/>
            <person name="Lipzen A."/>
            <person name="He G."/>
            <person name="Yan M."/>
            <person name="Ng V."/>
            <person name="Cullen D."/>
            <person name="Martin F."/>
            <person name="Rosso M.-N."/>
            <person name="Henrissat B."/>
            <person name="Hibbett D."/>
            <person name="Martinez A.T."/>
            <person name="Grigoriev I.V."/>
        </authorList>
    </citation>
    <scope>NUCLEOTIDE SEQUENCE</scope>
    <source>
        <strain evidence="2">CBS 247.69</strain>
    </source>
</reference>
<accession>A0A9P5Y762</accession>
<gene>
    <name evidence="2" type="ORF">BDZ94DRAFT_610254</name>
</gene>
<evidence type="ECO:0000313" key="3">
    <source>
        <dbReference type="Proteomes" id="UP000807353"/>
    </source>
</evidence>
<dbReference type="InterPro" id="IPR046528">
    <property type="entry name" value="DUF6593"/>
</dbReference>
<organism evidence="2 3">
    <name type="scientific">Collybia nuda</name>
    <dbReference type="NCBI Taxonomy" id="64659"/>
    <lineage>
        <taxon>Eukaryota</taxon>
        <taxon>Fungi</taxon>
        <taxon>Dikarya</taxon>
        <taxon>Basidiomycota</taxon>
        <taxon>Agaricomycotina</taxon>
        <taxon>Agaricomycetes</taxon>
        <taxon>Agaricomycetidae</taxon>
        <taxon>Agaricales</taxon>
        <taxon>Tricholomatineae</taxon>
        <taxon>Clitocybaceae</taxon>
        <taxon>Collybia</taxon>
    </lineage>
</organism>
<dbReference type="EMBL" id="MU150262">
    <property type="protein sequence ID" value="KAF9463422.1"/>
    <property type="molecule type" value="Genomic_DNA"/>
</dbReference>
<evidence type="ECO:0000313" key="2">
    <source>
        <dbReference type="EMBL" id="KAF9463422.1"/>
    </source>
</evidence>
<keyword evidence="3" id="KW-1185">Reference proteome</keyword>
<dbReference type="OrthoDB" id="2605483at2759"/>
<protein>
    <recommendedName>
        <fullName evidence="1">DUF6593 domain-containing protein</fullName>
    </recommendedName>
</protein>
<sequence length="174" mass="19357">MELSLINNDSSHTLLVAQDGPKYKITTPQDVLGVSTTITRIEGELSTGLVGTEIGKVEHSAPRGTRLLLCTTNMELVLYPYDASSASENSWSFTGPDNRPYKWQIFIQSPVLMLNDNSHTLLARYRRAKLGIVSRSRRAFLEILPAGLSSVDLIVVTFVSFMKQRVTIEYHSPS</sequence>
<comment type="caution">
    <text evidence="2">The sequence shown here is derived from an EMBL/GenBank/DDBJ whole genome shotgun (WGS) entry which is preliminary data.</text>
</comment>
<dbReference type="Proteomes" id="UP000807353">
    <property type="component" value="Unassembled WGS sequence"/>
</dbReference>
<feature type="domain" description="DUF6593" evidence="1">
    <location>
        <begin position="9"/>
        <end position="165"/>
    </location>
</feature>
<evidence type="ECO:0000259" key="1">
    <source>
        <dbReference type="Pfam" id="PF20236"/>
    </source>
</evidence>
<name>A0A9P5Y762_9AGAR</name>
<proteinExistence type="predicted"/>
<dbReference type="Pfam" id="PF20236">
    <property type="entry name" value="DUF6593"/>
    <property type="match status" value="1"/>
</dbReference>
<dbReference type="AlphaFoldDB" id="A0A9P5Y762"/>